<keyword evidence="11" id="KW-1185">Reference proteome</keyword>
<dbReference type="Pfam" id="PF00512">
    <property type="entry name" value="HisKA"/>
    <property type="match status" value="1"/>
</dbReference>
<feature type="domain" description="PAS" evidence="8">
    <location>
        <begin position="247"/>
        <end position="318"/>
    </location>
</feature>
<name>A0A5R8KCX8_9BACT</name>
<feature type="transmembrane region" description="Helical" evidence="6">
    <location>
        <begin position="72"/>
        <end position="92"/>
    </location>
</feature>
<feature type="transmembrane region" description="Helical" evidence="6">
    <location>
        <begin position="6"/>
        <end position="27"/>
    </location>
</feature>
<evidence type="ECO:0000313" key="11">
    <source>
        <dbReference type="Proteomes" id="UP000306196"/>
    </source>
</evidence>
<dbReference type="InterPro" id="IPR001610">
    <property type="entry name" value="PAC"/>
</dbReference>
<evidence type="ECO:0000256" key="2">
    <source>
        <dbReference type="ARBA" id="ARBA00012438"/>
    </source>
</evidence>
<sequence>MSWTTVIWSMVAASCLTMALPHLVIGLRQRGAGSMVNLFFALAGFSVAWMAAAELSIMRATTMEESSRAIRLGHVPVVFLVTAIVGFVHLYFGTARLWLGVVAAVLRLLCLIPNFFLQPNLAFSEITGLRQFEFLGEMVSMPMGKPSPWLVLPYLSSLLMLVFVVDASLRLWRKGTLEGRRRAVVVGGGMVFFVIMAQGASVLINAGVINFPFFISIPFMAIVAAMGFELSFDVIRSASLARAVRESEERMGLAAESAGLAMWDWNLADDSIWMTAEGRQLLGFEKDERISFESFAERVHPEDRVLRDLAIRQAVKRGGSYRVEYRLWMADGTLKWLVARGRCALDERGAVTRLLGVSMDVTKQKKAEDAARHQQAELTHLSRVALMGEMAASLAHELNQPLTGIVNNAAAGRRFIANERASFQKMDELFTAVAADGMRAGEIIRGIRSMVRKGEEERLSVSMGQIIHSTIGLAAADVVARHCVLHREVDEVLPTVDADAVQIQQVLLNLIINACEAMQETPLEDRRVVISTHVEKEGLMVRVRDHGPGLPVENPTQIFERFFSTKRDGMGMGLAIARGIVNAHGGELTCFNAPGGGACFQFNLPVSEEVLS</sequence>
<dbReference type="SMART" id="SM00387">
    <property type="entry name" value="HATPase_c"/>
    <property type="match status" value="1"/>
</dbReference>
<dbReference type="PROSITE" id="PS50113">
    <property type="entry name" value="PAC"/>
    <property type="match status" value="1"/>
</dbReference>
<dbReference type="InterPro" id="IPR052162">
    <property type="entry name" value="Sensor_kinase/Photoreceptor"/>
</dbReference>
<dbReference type="GO" id="GO:0000155">
    <property type="term" value="F:phosphorelay sensor kinase activity"/>
    <property type="evidence" value="ECO:0007669"/>
    <property type="project" value="InterPro"/>
</dbReference>
<accession>A0A5R8KCX8</accession>
<dbReference type="InterPro" id="IPR036890">
    <property type="entry name" value="HATPase_C_sf"/>
</dbReference>
<dbReference type="InterPro" id="IPR004358">
    <property type="entry name" value="Sig_transdc_His_kin-like_C"/>
</dbReference>
<dbReference type="CDD" id="cd00082">
    <property type="entry name" value="HisKA"/>
    <property type="match status" value="1"/>
</dbReference>
<dbReference type="SMART" id="SM00388">
    <property type="entry name" value="HisKA"/>
    <property type="match status" value="1"/>
</dbReference>
<dbReference type="InterPro" id="IPR000700">
    <property type="entry name" value="PAS-assoc_C"/>
</dbReference>
<dbReference type="PANTHER" id="PTHR43304:SF1">
    <property type="entry name" value="PAC DOMAIN-CONTAINING PROTEIN"/>
    <property type="match status" value="1"/>
</dbReference>
<dbReference type="PRINTS" id="PR00344">
    <property type="entry name" value="BCTRLSENSOR"/>
</dbReference>
<feature type="domain" description="Histidine kinase" evidence="7">
    <location>
        <begin position="393"/>
        <end position="608"/>
    </location>
</feature>
<reference evidence="10 11" key="1">
    <citation type="submission" date="2019-05" db="EMBL/GenBank/DDBJ databases">
        <title>Verrucobacter flavum gen. nov., sp. nov. a new member of the family Verrucomicrobiaceae.</title>
        <authorList>
            <person name="Szuroczki S."/>
            <person name="Abbaszade G."/>
            <person name="Szabo A."/>
            <person name="Felfoldi T."/>
            <person name="Schumann P."/>
            <person name="Boka K."/>
            <person name="Keki Z."/>
            <person name="Toumi M."/>
            <person name="Toth E."/>
        </authorList>
    </citation>
    <scope>NUCLEOTIDE SEQUENCE [LARGE SCALE GENOMIC DNA]</scope>
    <source>
        <strain evidence="10 11">MG-N-17</strain>
    </source>
</reference>
<keyword evidence="6" id="KW-0812">Transmembrane</keyword>
<dbReference type="PROSITE" id="PS50109">
    <property type="entry name" value="HIS_KIN"/>
    <property type="match status" value="1"/>
</dbReference>
<keyword evidence="3" id="KW-0597">Phosphoprotein</keyword>
<evidence type="ECO:0000259" key="7">
    <source>
        <dbReference type="PROSITE" id="PS50109"/>
    </source>
</evidence>
<dbReference type="RefSeq" id="WP_138086759.1">
    <property type="nucleotide sequence ID" value="NZ_VAUV01000009.1"/>
</dbReference>
<feature type="transmembrane region" description="Helical" evidence="6">
    <location>
        <begin position="184"/>
        <end position="205"/>
    </location>
</feature>
<evidence type="ECO:0000259" key="8">
    <source>
        <dbReference type="PROSITE" id="PS50112"/>
    </source>
</evidence>
<dbReference type="SUPFAM" id="SSF47384">
    <property type="entry name" value="Homodimeric domain of signal transducing histidine kinase"/>
    <property type="match status" value="1"/>
</dbReference>
<dbReference type="Gene3D" id="1.10.287.130">
    <property type="match status" value="1"/>
</dbReference>
<gene>
    <name evidence="10" type="ORF">FEM03_13285</name>
</gene>
<dbReference type="Gene3D" id="2.10.70.100">
    <property type="match status" value="1"/>
</dbReference>
<evidence type="ECO:0000313" key="10">
    <source>
        <dbReference type="EMBL" id="TLD70162.1"/>
    </source>
</evidence>
<dbReference type="InterPro" id="IPR000014">
    <property type="entry name" value="PAS"/>
</dbReference>
<dbReference type="Proteomes" id="UP000306196">
    <property type="component" value="Unassembled WGS sequence"/>
</dbReference>
<dbReference type="PANTHER" id="PTHR43304">
    <property type="entry name" value="PHYTOCHROME-LIKE PROTEIN CPH1"/>
    <property type="match status" value="1"/>
</dbReference>
<feature type="transmembrane region" description="Helical" evidence="6">
    <location>
        <begin position="151"/>
        <end position="172"/>
    </location>
</feature>
<organism evidence="10 11">
    <name type="scientific">Phragmitibacter flavus</name>
    <dbReference type="NCBI Taxonomy" id="2576071"/>
    <lineage>
        <taxon>Bacteria</taxon>
        <taxon>Pseudomonadati</taxon>
        <taxon>Verrucomicrobiota</taxon>
        <taxon>Verrucomicrobiia</taxon>
        <taxon>Verrucomicrobiales</taxon>
        <taxon>Verrucomicrobiaceae</taxon>
        <taxon>Phragmitibacter</taxon>
    </lineage>
</organism>
<dbReference type="AlphaFoldDB" id="A0A5R8KCX8"/>
<evidence type="ECO:0000256" key="6">
    <source>
        <dbReference type="SAM" id="Phobius"/>
    </source>
</evidence>
<keyword evidence="6" id="KW-0472">Membrane</keyword>
<feature type="transmembrane region" description="Helical" evidence="6">
    <location>
        <begin position="97"/>
        <end position="117"/>
    </location>
</feature>
<dbReference type="Gene3D" id="3.30.450.20">
    <property type="entry name" value="PAS domain"/>
    <property type="match status" value="1"/>
</dbReference>
<protein>
    <recommendedName>
        <fullName evidence="2">histidine kinase</fullName>
        <ecNumber evidence="2">2.7.13.3</ecNumber>
    </recommendedName>
</protein>
<evidence type="ECO:0000259" key="9">
    <source>
        <dbReference type="PROSITE" id="PS50113"/>
    </source>
</evidence>
<dbReference type="Pfam" id="PF08447">
    <property type="entry name" value="PAS_3"/>
    <property type="match status" value="1"/>
</dbReference>
<feature type="transmembrane region" description="Helical" evidence="6">
    <location>
        <begin position="34"/>
        <end position="52"/>
    </location>
</feature>
<keyword evidence="6" id="KW-1133">Transmembrane helix</keyword>
<dbReference type="Pfam" id="PF02518">
    <property type="entry name" value="HATPase_c"/>
    <property type="match status" value="1"/>
</dbReference>
<dbReference type="Gene3D" id="3.30.565.10">
    <property type="entry name" value="Histidine kinase-like ATPase, C-terminal domain"/>
    <property type="match status" value="1"/>
</dbReference>
<dbReference type="InterPro" id="IPR003661">
    <property type="entry name" value="HisK_dim/P_dom"/>
</dbReference>
<dbReference type="SUPFAM" id="SSF55785">
    <property type="entry name" value="PYP-like sensor domain (PAS domain)"/>
    <property type="match status" value="1"/>
</dbReference>
<dbReference type="SMART" id="SM00086">
    <property type="entry name" value="PAC"/>
    <property type="match status" value="1"/>
</dbReference>
<comment type="catalytic activity">
    <reaction evidence="1">
        <text>ATP + protein L-histidine = ADP + protein N-phospho-L-histidine.</text>
        <dbReference type="EC" id="2.7.13.3"/>
    </reaction>
</comment>
<dbReference type="CDD" id="cd00130">
    <property type="entry name" value="PAS"/>
    <property type="match status" value="1"/>
</dbReference>
<dbReference type="NCBIfam" id="TIGR00229">
    <property type="entry name" value="sensory_box"/>
    <property type="match status" value="1"/>
</dbReference>
<dbReference type="SUPFAM" id="SSF55874">
    <property type="entry name" value="ATPase domain of HSP90 chaperone/DNA topoisomerase II/histidine kinase"/>
    <property type="match status" value="1"/>
</dbReference>
<dbReference type="InterPro" id="IPR035965">
    <property type="entry name" value="PAS-like_dom_sf"/>
</dbReference>
<dbReference type="OrthoDB" id="9772100at2"/>
<dbReference type="PROSITE" id="PS50112">
    <property type="entry name" value="PAS"/>
    <property type="match status" value="1"/>
</dbReference>
<feature type="domain" description="PAC" evidence="9">
    <location>
        <begin position="321"/>
        <end position="373"/>
    </location>
</feature>
<evidence type="ECO:0000256" key="3">
    <source>
        <dbReference type="ARBA" id="ARBA00022553"/>
    </source>
</evidence>
<proteinExistence type="predicted"/>
<evidence type="ECO:0000256" key="4">
    <source>
        <dbReference type="ARBA" id="ARBA00022679"/>
    </source>
</evidence>
<comment type="caution">
    <text evidence="10">The sequence shown here is derived from an EMBL/GenBank/DDBJ whole genome shotgun (WGS) entry which is preliminary data.</text>
</comment>
<dbReference type="InterPro" id="IPR005467">
    <property type="entry name" value="His_kinase_dom"/>
</dbReference>
<keyword evidence="4" id="KW-0808">Transferase</keyword>
<dbReference type="InterPro" id="IPR036097">
    <property type="entry name" value="HisK_dim/P_sf"/>
</dbReference>
<evidence type="ECO:0000256" key="1">
    <source>
        <dbReference type="ARBA" id="ARBA00000085"/>
    </source>
</evidence>
<dbReference type="InterPro" id="IPR003594">
    <property type="entry name" value="HATPase_dom"/>
</dbReference>
<feature type="transmembrane region" description="Helical" evidence="6">
    <location>
        <begin position="211"/>
        <end position="232"/>
    </location>
</feature>
<dbReference type="EMBL" id="VAUV01000009">
    <property type="protein sequence ID" value="TLD70162.1"/>
    <property type="molecule type" value="Genomic_DNA"/>
</dbReference>
<dbReference type="InterPro" id="IPR013655">
    <property type="entry name" value="PAS_fold_3"/>
</dbReference>
<dbReference type="EC" id="2.7.13.3" evidence="2"/>
<keyword evidence="5" id="KW-0418">Kinase</keyword>
<evidence type="ECO:0000256" key="5">
    <source>
        <dbReference type="ARBA" id="ARBA00022777"/>
    </source>
</evidence>